<keyword evidence="2" id="KW-0732">Signal</keyword>
<dbReference type="Pfam" id="PF07995">
    <property type="entry name" value="GSDH"/>
    <property type="match status" value="1"/>
</dbReference>
<feature type="signal peptide" evidence="2">
    <location>
        <begin position="1"/>
        <end position="25"/>
    </location>
</feature>
<dbReference type="InterPro" id="IPR011042">
    <property type="entry name" value="6-blade_b-propeller_TolB-like"/>
</dbReference>
<dbReference type="EMBL" id="BAABAT010000015">
    <property type="protein sequence ID" value="GAA4253232.1"/>
    <property type="molecule type" value="Genomic_DNA"/>
</dbReference>
<dbReference type="PANTHER" id="PTHR19328:SF13">
    <property type="entry name" value="HIPL1 PROTEIN"/>
    <property type="match status" value="1"/>
</dbReference>
<feature type="compositionally biased region" description="Gly residues" evidence="1">
    <location>
        <begin position="355"/>
        <end position="401"/>
    </location>
</feature>
<dbReference type="RefSeq" id="WP_345130293.1">
    <property type="nucleotide sequence ID" value="NZ_BAABAT010000015.1"/>
</dbReference>
<reference evidence="5" key="1">
    <citation type="journal article" date="2019" name="Int. J. Syst. Evol. Microbiol.">
        <title>The Global Catalogue of Microorganisms (GCM) 10K type strain sequencing project: providing services to taxonomists for standard genome sequencing and annotation.</title>
        <authorList>
            <consortium name="The Broad Institute Genomics Platform"/>
            <consortium name="The Broad Institute Genome Sequencing Center for Infectious Disease"/>
            <person name="Wu L."/>
            <person name="Ma J."/>
        </authorList>
    </citation>
    <scope>NUCLEOTIDE SEQUENCE [LARGE SCALE GENOMIC DNA]</scope>
    <source>
        <strain evidence="5">JCM 17441</strain>
    </source>
</reference>
<dbReference type="Proteomes" id="UP001500620">
    <property type="component" value="Unassembled WGS sequence"/>
</dbReference>
<accession>A0ABP8DDU1</accession>
<dbReference type="SUPFAM" id="SSF50952">
    <property type="entry name" value="Soluble quinoprotein glucose dehydrogenase"/>
    <property type="match status" value="1"/>
</dbReference>
<evidence type="ECO:0000256" key="2">
    <source>
        <dbReference type="SAM" id="SignalP"/>
    </source>
</evidence>
<name>A0ABP8DDU1_9ACTN</name>
<organism evidence="4 5">
    <name type="scientific">Dactylosporangium darangshiense</name>
    <dbReference type="NCBI Taxonomy" id="579108"/>
    <lineage>
        <taxon>Bacteria</taxon>
        <taxon>Bacillati</taxon>
        <taxon>Actinomycetota</taxon>
        <taxon>Actinomycetes</taxon>
        <taxon>Micromonosporales</taxon>
        <taxon>Micromonosporaceae</taxon>
        <taxon>Dactylosporangium</taxon>
    </lineage>
</organism>
<dbReference type="InterPro" id="IPR012938">
    <property type="entry name" value="Glc/Sorbosone_DH"/>
</dbReference>
<dbReference type="PROSITE" id="PS51257">
    <property type="entry name" value="PROKAR_LIPOPROTEIN"/>
    <property type="match status" value="1"/>
</dbReference>
<feature type="chain" id="PRO_5047005325" description="Glucose/Sorbosone dehydrogenase domain-containing protein" evidence="2">
    <location>
        <begin position="26"/>
        <end position="483"/>
    </location>
</feature>
<proteinExistence type="predicted"/>
<feature type="region of interest" description="Disordered" evidence="1">
    <location>
        <begin position="321"/>
        <end position="415"/>
    </location>
</feature>
<sequence>MRRTKIAVLLAAAGLLAGCSSPARAAGRGLPPINPTDFHHGAADPSGGADAYLSVSTVAKHLNIPWGLSFLPSGDALVTERSTLRILRVTPEGKITPLARIGEATADNEGGLLGIAVSPNYKTDQTVYIYYTTKADNRIARLRLDGHSRPKPIVTGIPKGGIHDGGRLAFGPDGYLYATTGEASRTEAAQDLNNLGGKVLRMNTDGKPPPGNPFPHSLIWTYGHRNPEGLAWDADGTMYISEIGQAVWDELNIARPGGDYGWPNVEGIGGNPKYIDPVVAWHPEVGVAAGVAVIGETAVVTCLRGQRVYLVPLGKTPASAIPSAAASAGPPPGAAAPGGAAPGGAAPGSAAPGGAAPGGAAPGGAAPGGAAPGGAAPGGAAPGGAAPGGAAPGGAAPGGAGPSPAAPLTAGPPGALDSVRWRPNVGVAGRPVEALAFRYGRLRAALAAPDGSVWIATSNRDGRLPGGPAPDDDRILRLTFRTG</sequence>
<gene>
    <name evidence="4" type="ORF">GCM10022255_053270</name>
</gene>
<feature type="compositionally biased region" description="Low complexity" evidence="1">
    <location>
        <begin position="402"/>
        <end position="415"/>
    </location>
</feature>
<feature type="domain" description="Glucose/Sorbosone dehydrogenase" evidence="3">
    <location>
        <begin position="62"/>
        <end position="287"/>
    </location>
</feature>
<dbReference type="PANTHER" id="PTHR19328">
    <property type="entry name" value="HEDGEHOG-INTERACTING PROTEIN"/>
    <property type="match status" value="1"/>
</dbReference>
<evidence type="ECO:0000313" key="4">
    <source>
        <dbReference type="EMBL" id="GAA4253232.1"/>
    </source>
</evidence>
<dbReference type="InterPro" id="IPR011041">
    <property type="entry name" value="Quinoprot_gluc/sorb_DH_b-prop"/>
</dbReference>
<evidence type="ECO:0000259" key="3">
    <source>
        <dbReference type="Pfam" id="PF07995"/>
    </source>
</evidence>
<keyword evidence="5" id="KW-1185">Reference proteome</keyword>
<protein>
    <recommendedName>
        <fullName evidence="3">Glucose/Sorbosone dehydrogenase domain-containing protein</fullName>
    </recommendedName>
</protein>
<evidence type="ECO:0000256" key="1">
    <source>
        <dbReference type="SAM" id="MobiDB-lite"/>
    </source>
</evidence>
<comment type="caution">
    <text evidence="4">The sequence shown here is derived from an EMBL/GenBank/DDBJ whole genome shotgun (WGS) entry which is preliminary data.</text>
</comment>
<evidence type="ECO:0000313" key="5">
    <source>
        <dbReference type="Proteomes" id="UP001500620"/>
    </source>
</evidence>
<dbReference type="Gene3D" id="2.120.10.30">
    <property type="entry name" value="TolB, C-terminal domain"/>
    <property type="match status" value="1"/>
</dbReference>